<comment type="caution">
    <text evidence="2">The sequence shown here is derived from an EMBL/GenBank/DDBJ whole genome shotgun (WGS) entry which is preliminary data.</text>
</comment>
<keyword evidence="1" id="KW-0812">Transmembrane</keyword>
<proteinExistence type="predicted"/>
<keyword evidence="1" id="KW-0472">Membrane</keyword>
<keyword evidence="3" id="KW-1185">Reference proteome</keyword>
<evidence type="ECO:0000313" key="3">
    <source>
        <dbReference type="Proteomes" id="UP000239872"/>
    </source>
</evidence>
<protein>
    <submittedName>
        <fullName evidence="2">Uncharacterized protein</fullName>
    </submittedName>
</protein>
<accession>A0A2S7ST72</accession>
<organism evidence="2 3">
    <name type="scientific">Flavipsychrobacter stenotrophus</name>
    <dbReference type="NCBI Taxonomy" id="2077091"/>
    <lineage>
        <taxon>Bacteria</taxon>
        <taxon>Pseudomonadati</taxon>
        <taxon>Bacteroidota</taxon>
        <taxon>Chitinophagia</taxon>
        <taxon>Chitinophagales</taxon>
        <taxon>Chitinophagaceae</taxon>
        <taxon>Flavipsychrobacter</taxon>
    </lineage>
</organism>
<dbReference type="EMBL" id="PPSL01000004">
    <property type="protein sequence ID" value="PQJ10139.1"/>
    <property type="molecule type" value="Genomic_DNA"/>
</dbReference>
<dbReference type="Proteomes" id="UP000239872">
    <property type="component" value="Unassembled WGS sequence"/>
</dbReference>
<sequence>MTENVEQINYLNMFLASYYTQSFAGRITPLGFKINSVYRKGMGSAFIGKVSAGKGGTTIDITVRPNHLMTVLWLSPVILALRFFPEGLGVLVILSLPLLAIHIGVITLFDKSVAESINTIENIVGADHSATTQL</sequence>
<name>A0A2S7ST72_9BACT</name>
<keyword evidence="1" id="KW-1133">Transmembrane helix</keyword>
<evidence type="ECO:0000313" key="2">
    <source>
        <dbReference type="EMBL" id="PQJ10139.1"/>
    </source>
</evidence>
<reference evidence="2 3" key="1">
    <citation type="submission" date="2018-01" db="EMBL/GenBank/DDBJ databases">
        <title>A novel member of the phylum Bacteroidetes isolated from glacier ice.</title>
        <authorList>
            <person name="Liu Q."/>
            <person name="Xin Y.-H."/>
        </authorList>
    </citation>
    <scope>NUCLEOTIDE SEQUENCE [LARGE SCALE GENOMIC DNA]</scope>
    <source>
        <strain evidence="2 3">RB1R16</strain>
    </source>
</reference>
<dbReference type="AlphaFoldDB" id="A0A2S7ST72"/>
<evidence type="ECO:0000256" key="1">
    <source>
        <dbReference type="SAM" id="Phobius"/>
    </source>
</evidence>
<feature type="transmembrane region" description="Helical" evidence="1">
    <location>
        <begin position="90"/>
        <end position="109"/>
    </location>
</feature>
<gene>
    <name evidence="2" type="ORF">CJD36_015695</name>
</gene>